<dbReference type="Proteomes" id="UP000054877">
    <property type="component" value="Unassembled WGS sequence"/>
</dbReference>
<proteinExistence type="predicted"/>
<organism evidence="2 3">
    <name type="scientific">Legionella spiritensis</name>
    <dbReference type="NCBI Taxonomy" id="452"/>
    <lineage>
        <taxon>Bacteria</taxon>
        <taxon>Pseudomonadati</taxon>
        <taxon>Pseudomonadota</taxon>
        <taxon>Gammaproteobacteria</taxon>
        <taxon>Legionellales</taxon>
        <taxon>Legionellaceae</taxon>
        <taxon>Legionella</taxon>
    </lineage>
</organism>
<keyword evidence="3" id="KW-1185">Reference proteome</keyword>
<dbReference type="EMBL" id="LNYX01000031">
    <property type="protein sequence ID" value="KTD61893.1"/>
    <property type="molecule type" value="Genomic_DNA"/>
</dbReference>
<evidence type="ECO:0000313" key="3">
    <source>
        <dbReference type="Proteomes" id="UP000054877"/>
    </source>
</evidence>
<dbReference type="OrthoDB" id="9896748at2"/>
<dbReference type="RefSeq" id="WP_058484407.1">
    <property type="nucleotide sequence ID" value="NZ_CAAAII010000006.1"/>
</dbReference>
<evidence type="ECO:0000256" key="1">
    <source>
        <dbReference type="SAM" id="Coils"/>
    </source>
</evidence>
<dbReference type="PATRIC" id="fig|452.5.peg.2792"/>
<name>A0A0W0YYA4_LEGSP</name>
<keyword evidence="1" id="KW-0175">Coiled coil</keyword>
<reference evidence="2 3" key="1">
    <citation type="submission" date="2015-11" db="EMBL/GenBank/DDBJ databases">
        <title>Genomic analysis of 38 Legionella species identifies large and diverse effector repertoires.</title>
        <authorList>
            <person name="Burstein D."/>
            <person name="Amaro F."/>
            <person name="Zusman T."/>
            <person name="Lifshitz Z."/>
            <person name="Cohen O."/>
            <person name="Gilbert J.A."/>
            <person name="Pupko T."/>
            <person name="Shuman H.A."/>
            <person name="Segal G."/>
        </authorList>
    </citation>
    <scope>NUCLEOTIDE SEQUENCE [LARGE SCALE GENOMIC DNA]</scope>
    <source>
        <strain evidence="2 3">Mt.St.Helens-9</strain>
    </source>
</reference>
<gene>
    <name evidence="2" type="ORF">Lspi_2523</name>
</gene>
<sequence length="190" mass="22604">MGNFLIGLFTLTGALSGIWLKDYLEHKNSRLNSLKQRAIATYILCNHLRKALVVQQVICKKLIADPNYNYVPLQQDRPDTVLEDLEKMEILIIENFSNLYEDFLQFNSMIVSHYHYLLRIMSNKQQISVTKNELENEIDSYDSQMTRLTNNLNQKLKEQFINRPDIYPNFYRYKAAVIKFFKNFFKKNFN</sequence>
<comment type="caution">
    <text evidence="2">The sequence shown here is derived from an EMBL/GenBank/DDBJ whole genome shotgun (WGS) entry which is preliminary data.</text>
</comment>
<dbReference type="AlphaFoldDB" id="A0A0W0YYA4"/>
<accession>A0A0W0YYA4</accession>
<protein>
    <submittedName>
        <fullName evidence="2">Uncharacterized protein</fullName>
    </submittedName>
</protein>
<evidence type="ECO:0000313" key="2">
    <source>
        <dbReference type="EMBL" id="KTD61893.1"/>
    </source>
</evidence>
<feature type="coiled-coil region" evidence="1">
    <location>
        <begin position="124"/>
        <end position="158"/>
    </location>
</feature>